<dbReference type="EMBL" id="JMPR01000004">
    <property type="protein sequence ID" value="KFD22484.1"/>
    <property type="molecule type" value="Genomic_DNA"/>
</dbReference>
<dbReference type="PANTHER" id="PTHR30535">
    <property type="entry name" value="VITAMIN B12-BINDING PROTEIN"/>
    <property type="match status" value="1"/>
</dbReference>
<organism evidence="4 5">
    <name type="scientific">Tatumella ptyseos ATCC 33301</name>
    <dbReference type="NCBI Taxonomy" id="1005995"/>
    <lineage>
        <taxon>Bacteria</taxon>
        <taxon>Pseudomonadati</taxon>
        <taxon>Pseudomonadota</taxon>
        <taxon>Gammaproteobacteria</taxon>
        <taxon>Enterobacterales</taxon>
        <taxon>Erwiniaceae</taxon>
        <taxon>Tatumella</taxon>
    </lineage>
</organism>
<dbReference type="Gene3D" id="3.40.50.1980">
    <property type="entry name" value="Nitrogenase molybdenum iron protein domain"/>
    <property type="match status" value="2"/>
</dbReference>
<comment type="caution">
    <text evidence="4">The sequence shown here is derived from an EMBL/GenBank/DDBJ whole genome shotgun (WGS) entry which is preliminary data.</text>
</comment>
<reference evidence="4 5" key="1">
    <citation type="submission" date="2014-05" db="EMBL/GenBank/DDBJ databases">
        <title>ATOL: Assembling a taxonomically balanced genome-scale reconstruction of the evolutionary history of the Enterobacteriaceae.</title>
        <authorList>
            <person name="Plunkett G.III."/>
            <person name="Neeno-Eckwall E.C."/>
            <person name="Glasner J.D."/>
            <person name="Perna N.T."/>
        </authorList>
    </citation>
    <scope>NUCLEOTIDE SEQUENCE [LARGE SCALE GENOMIC DNA]</scope>
    <source>
        <strain evidence="4 5">ATCC 33301</strain>
    </source>
</reference>
<protein>
    <submittedName>
        <fullName evidence="4">Periplasmic hemin-binding protein</fullName>
    </submittedName>
</protein>
<dbReference type="InterPro" id="IPR050902">
    <property type="entry name" value="ABC_Transporter_SBP"/>
</dbReference>
<gene>
    <name evidence="4" type="primary">hmuT</name>
    <name evidence="4" type="ORF">GTPT_0057</name>
</gene>
<dbReference type="RefSeq" id="WP_025903987.1">
    <property type="nucleotide sequence ID" value="NZ_ATMJ01000029.1"/>
</dbReference>
<proteinExistence type="predicted"/>
<evidence type="ECO:0000259" key="3">
    <source>
        <dbReference type="PROSITE" id="PS50983"/>
    </source>
</evidence>
<evidence type="ECO:0000256" key="1">
    <source>
        <dbReference type="ARBA" id="ARBA00022729"/>
    </source>
</evidence>
<dbReference type="InterPro" id="IPR054828">
    <property type="entry name" value="Vit_B12_bind_prot"/>
</dbReference>
<dbReference type="PROSITE" id="PS50983">
    <property type="entry name" value="FE_B12_PBP"/>
    <property type="match status" value="1"/>
</dbReference>
<dbReference type="OrthoDB" id="9797736at2"/>
<evidence type="ECO:0000313" key="4">
    <source>
        <dbReference type="EMBL" id="KFD22484.1"/>
    </source>
</evidence>
<dbReference type="Pfam" id="PF01497">
    <property type="entry name" value="Peripla_BP_2"/>
    <property type="match status" value="1"/>
</dbReference>
<dbReference type="PANTHER" id="PTHR30535:SF4">
    <property type="entry name" value="HEMIN-BINDING PERIPLASMIC PROTEIN HMUT"/>
    <property type="match status" value="1"/>
</dbReference>
<dbReference type="NCBIfam" id="NF038402">
    <property type="entry name" value="TroA_like"/>
    <property type="match status" value="1"/>
</dbReference>
<dbReference type="Proteomes" id="UP000028602">
    <property type="component" value="Unassembled WGS sequence"/>
</dbReference>
<dbReference type="AlphaFoldDB" id="A0A085JPT8"/>
<feature type="domain" description="Fe/B12 periplasmic-binding" evidence="3">
    <location>
        <begin position="20"/>
        <end position="273"/>
    </location>
</feature>
<dbReference type="SUPFAM" id="SSF53807">
    <property type="entry name" value="Helical backbone' metal receptor"/>
    <property type="match status" value="1"/>
</dbReference>
<dbReference type="eggNOG" id="COG4558">
    <property type="taxonomic scope" value="Bacteria"/>
</dbReference>
<sequence length="273" mass="28889">MRFFGLMLCLLALPVFASPRVVSIGGDVTEIVYALGAGDQLVGRDSTSIHPAQAEKLPDVGYMRQLNTEGILALKPAVVLANNQAKPSQVLEQLSQVGVNVVHVTGENSLPAILQKITTVANALHKEEAAKPLLRQVREQIQALPTRPLSIKALYIMANSGMTTLVAGKETAADVAMRSAGLSNVMGNVPHYQSLSAEGVIAAAPQVILIDRRGVAALGGTDKLWQLPGLSMTPAGRDHRVIIIDQVALLGFGPETPGAILQLRQAAEKIHAE</sequence>
<name>A0A085JPT8_9GAMM</name>
<dbReference type="InterPro" id="IPR002491">
    <property type="entry name" value="ABC_transptr_periplasmic_BD"/>
</dbReference>
<accession>A0A085JPT8</accession>
<keyword evidence="1 2" id="KW-0732">Signal</keyword>
<feature type="chain" id="PRO_5001793593" evidence="2">
    <location>
        <begin position="18"/>
        <end position="273"/>
    </location>
</feature>
<evidence type="ECO:0000313" key="5">
    <source>
        <dbReference type="Proteomes" id="UP000028602"/>
    </source>
</evidence>
<evidence type="ECO:0000256" key="2">
    <source>
        <dbReference type="SAM" id="SignalP"/>
    </source>
</evidence>
<keyword evidence="5" id="KW-1185">Reference proteome</keyword>
<feature type="signal peptide" evidence="2">
    <location>
        <begin position="1"/>
        <end position="17"/>
    </location>
</feature>